<dbReference type="Pfam" id="PF12804">
    <property type="entry name" value="NTP_transf_3"/>
    <property type="match status" value="1"/>
</dbReference>
<evidence type="ECO:0000313" key="3">
    <source>
        <dbReference type="Proteomes" id="UP000033956"/>
    </source>
</evidence>
<dbReference type="InterPro" id="IPR029044">
    <property type="entry name" value="Nucleotide-diphossugar_trans"/>
</dbReference>
<dbReference type="Gene3D" id="3.90.550.10">
    <property type="entry name" value="Spore Coat Polysaccharide Biosynthesis Protein SpsA, Chain A"/>
    <property type="match status" value="1"/>
</dbReference>
<evidence type="ECO:0000313" key="2">
    <source>
        <dbReference type="EMBL" id="KJL44227.1"/>
    </source>
</evidence>
<accession>A0A0M2HIU0</accession>
<dbReference type="CDD" id="cd04182">
    <property type="entry name" value="GT_2_like_f"/>
    <property type="match status" value="1"/>
</dbReference>
<dbReference type="AlphaFoldDB" id="A0A0M2HIU0"/>
<dbReference type="SUPFAM" id="SSF53448">
    <property type="entry name" value="Nucleotide-diphospho-sugar transferases"/>
    <property type="match status" value="1"/>
</dbReference>
<evidence type="ECO:0000259" key="1">
    <source>
        <dbReference type="Pfam" id="PF12804"/>
    </source>
</evidence>
<dbReference type="Proteomes" id="UP000033956">
    <property type="component" value="Unassembled WGS sequence"/>
</dbReference>
<proteinExistence type="predicted"/>
<dbReference type="RefSeq" id="WP_045274562.1">
    <property type="nucleotide sequence ID" value="NZ_BAAAUP010000003.1"/>
</dbReference>
<dbReference type="EC" id="1.1.1.328" evidence="2"/>
<keyword evidence="3" id="KW-1185">Reference proteome</keyword>
<dbReference type="InterPro" id="IPR025877">
    <property type="entry name" value="MobA-like_NTP_Trfase"/>
</dbReference>
<dbReference type="PANTHER" id="PTHR43777:SF1">
    <property type="entry name" value="MOLYBDENUM COFACTOR CYTIDYLYLTRANSFERASE"/>
    <property type="match status" value="1"/>
</dbReference>
<dbReference type="OrthoDB" id="4427994at2"/>
<keyword evidence="2" id="KW-0560">Oxidoreductase</keyword>
<name>A0A0M2HIU0_9MICO</name>
<sequence length="187" mass="18606">MLVGLVLAAGAGTRFGGPKGLARDAGGAPWTVIAVDVLRRAGCDRVVVAVGACADEVAALVPPVAEVVVVADWADGMAASLRAGLSAALAPGGAEAVVIVPVDTPELPASAVRRVVSALGDGVAGGLAQAVYGGRPGHPVVIGAEHVDAVIATITGDRGARGYLRRHGVVEVECSDLWSGDDHDQRA</sequence>
<comment type="caution">
    <text evidence="2">The sequence shown here is derived from an EMBL/GenBank/DDBJ whole genome shotgun (WGS) entry which is preliminary data.</text>
</comment>
<reference evidence="2 3" key="1">
    <citation type="submission" date="2015-02" db="EMBL/GenBank/DDBJ databases">
        <title>Draft genome sequences of ten Microbacterium spp. with emphasis on heavy metal contaminated environments.</title>
        <authorList>
            <person name="Corretto E."/>
        </authorList>
    </citation>
    <scope>NUCLEOTIDE SEQUENCE [LARGE SCALE GENOMIC DNA]</scope>
    <source>
        <strain evidence="2 3">DSM 12510</strain>
    </source>
</reference>
<dbReference type="EMBL" id="JYIZ01000032">
    <property type="protein sequence ID" value="KJL44227.1"/>
    <property type="molecule type" value="Genomic_DNA"/>
</dbReference>
<dbReference type="PANTHER" id="PTHR43777">
    <property type="entry name" value="MOLYBDENUM COFACTOR CYTIDYLYLTRANSFERASE"/>
    <property type="match status" value="1"/>
</dbReference>
<gene>
    <name evidence="2" type="primary">nboR</name>
    <name evidence="2" type="ORF">RS81_00557</name>
</gene>
<dbReference type="PATRIC" id="fig|92835.4.peg.573"/>
<feature type="domain" description="MobA-like NTP transferase" evidence="1">
    <location>
        <begin position="4"/>
        <end position="167"/>
    </location>
</feature>
<dbReference type="STRING" id="92835.RS81_00557"/>
<protein>
    <submittedName>
        <fullName evidence="2">Nicotine blue oxidoreductase</fullName>
        <ecNumber evidence="2">1.1.1.328</ecNumber>
    </submittedName>
</protein>
<dbReference type="GO" id="GO:0016491">
    <property type="term" value="F:oxidoreductase activity"/>
    <property type="evidence" value="ECO:0007669"/>
    <property type="project" value="UniProtKB-KW"/>
</dbReference>
<organism evidence="2 3">
    <name type="scientific">Microbacterium terrae</name>
    <dbReference type="NCBI Taxonomy" id="69369"/>
    <lineage>
        <taxon>Bacteria</taxon>
        <taxon>Bacillati</taxon>
        <taxon>Actinomycetota</taxon>
        <taxon>Actinomycetes</taxon>
        <taxon>Micrococcales</taxon>
        <taxon>Microbacteriaceae</taxon>
        <taxon>Microbacterium</taxon>
    </lineage>
</organism>
<dbReference type="GO" id="GO:0016779">
    <property type="term" value="F:nucleotidyltransferase activity"/>
    <property type="evidence" value="ECO:0007669"/>
    <property type="project" value="UniProtKB-ARBA"/>
</dbReference>